<dbReference type="Pfam" id="PF07992">
    <property type="entry name" value="Pyr_redox_2"/>
    <property type="match status" value="1"/>
</dbReference>
<organism evidence="5 6">
    <name type="scientific">Magnetospirillum sulfuroxidans</name>
    <dbReference type="NCBI Taxonomy" id="611300"/>
    <lineage>
        <taxon>Bacteria</taxon>
        <taxon>Pseudomonadati</taxon>
        <taxon>Pseudomonadota</taxon>
        <taxon>Alphaproteobacteria</taxon>
        <taxon>Rhodospirillales</taxon>
        <taxon>Rhodospirillaceae</taxon>
        <taxon>Magnetospirillum</taxon>
    </lineage>
</organism>
<feature type="domain" description="4Fe-4S ferredoxin-type" evidence="4">
    <location>
        <begin position="537"/>
        <end position="566"/>
    </location>
</feature>
<dbReference type="PROSITE" id="PS51379">
    <property type="entry name" value="4FE4S_FER_2"/>
    <property type="match status" value="1"/>
</dbReference>
<dbReference type="SUPFAM" id="SSF46548">
    <property type="entry name" value="alpha-helical ferredoxin"/>
    <property type="match status" value="2"/>
</dbReference>
<evidence type="ECO:0000256" key="3">
    <source>
        <dbReference type="ARBA" id="ARBA00023014"/>
    </source>
</evidence>
<evidence type="ECO:0000313" key="5">
    <source>
        <dbReference type="EMBL" id="MBR9970498.1"/>
    </source>
</evidence>
<proteinExistence type="predicted"/>
<dbReference type="InterPro" id="IPR009051">
    <property type="entry name" value="Helical_ferredxn"/>
</dbReference>
<dbReference type="PANTHER" id="PTHR42783">
    <property type="entry name" value="GLUTAMATE SYNTHASE [NADPH] SMALL CHAIN"/>
    <property type="match status" value="1"/>
</dbReference>
<dbReference type="PROSITE" id="PS00198">
    <property type="entry name" value="4FE4S_FER_1"/>
    <property type="match status" value="1"/>
</dbReference>
<dbReference type="InterPro" id="IPR017896">
    <property type="entry name" value="4Fe4S_Fe-S-bd"/>
</dbReference>
<sequence>MPTPMNRGAFAQAGSSLAFKTGTWRSAKPVHVHATAPCHGACPAGEDQQAWLALLQEGKPQQAWERLVTTNPLPAISGRVCPHPCESACNRGQYDQPIAIHGIERWLGDEAIRHNWPYPRRAGDARPERVAVVGAGPAGLSAAYHLAQRKFNVVLFDSLPEPGGLLRSAIPPTRLPRSIIDAEIGRLLSLGIEFRPRTALGRDVSLDDLRSEFDAVFLGIGAGKSRHWDVDGAVPADLHEGLALLREWLAVGALPHPNAVVIHGGGNTAVDLARIMRRAGVRDVHVVTASGLPGPGTESDDVLNVVPRELEQAIEEGVQFHPHRTINRLIMRGSKVVGVEMVRLKKLPDGNGHKARVSFEGTETVLHVDMVVPAIGEVVDPTGLEAILRQKDYLGVDRFGQVNGHPGLFAGGDARDGIKGHSSGTVSAAIGDGRRAAEGIDALLSGRDADEEKRPALPYTALNLSYYESSPRIELSTLPLEKRDDSSEIEGGPNTVDALAEAQRCFSCGNCLACDNCWTLCPDNAVLKTMETASDGSHYLFDYDFCKGCGLCAKECPCGFIAMSEDE</sequence>
<name>A0ABS5I7U0_9PROT</name>
<keyword evidence="6" id="KW-1185">Reference proteome</keyword>
<dbReference type="EMBL" id="JAGTUF010000001">
    <property type="protein sequence ID" value="MBR9970498.1"/>
    <property type="molecule type" value="Genomic_DNA"/>
</dbReference>
<dbReference type="Gene3D" id="3.30.70.20">
    <property type="match status" value="1"/>
</dbReference>
<keyword evidence="3" id="KW-0411">Iron-sulfur</keyword>
<evidence type="ECO:0000259" key="4">
    <source>
        <dbReference type="PROSITE" id="PS51379"/>
    </source>
</evidence>
<dbReference type="SUPFAM" id="SSF51971">
    <property type="entry name" value="Nucleotide-binding domain"/>
    <property type="match status" value="1"/>
</dbReference>
<dbReference type="Gene3D" id="1.10.1060.10">
    <property type="entry name" value="Alpha-helical ferredoxin"/>
    <property type="match status" value="1"/>
</dbReference>
<dbReference type="PRINTS" id="PR00419">
    <property type="entry name" value="ADXRDTASE"/>
</dbReference>
<gene>
    <name evidence="5" type="ORF">KEC16_02070</name>
</gene>
<dbReference type="Proteomes" id="UP000680714">
    <property type="component" value="Unassembled WGS sequence"/>
</dbReference>
<accession>A0ABS5I7U0</accession>
<keyword evidence="2" id="KW-0408">Iron</keyword>
<evidence type="ECO:0000256" key="2">
    <source>
        <dbReference type="ARBA" id="ARBA00023004"/>
    </source>
</evidence>
<dbReference type="PANTHER" id="PTHR42783:SF3">
    <property type="entry name" value="GLUTAMATE SYNTHASE [NADPH] SMALL CHAIN-RELATED"/>
    <property type="match status" value="1"/>
</dbReference>
<evidence type="ECO:0000256" key="1">
    <source>
        <dbReference type="ARBA" id="ARBA00022723"/>
    </source>
</evidence>
<dbReference type="RefSeq" id="WP_211545988.1">
    <property type="nucleotide sequence ID" value="NZ_JAGTUF010000001.1"/>
</dbReference>
<reference evidence="5 6" key="1">
    <citation type="submission" date="2021-04" db="EMBL/GenBank/DDBJ databases">
        <title>Magnetospirillum sulfuroxidans sp. nov., a facultative chemolithoautotrophic sulfur-oxidizing alphaproteobacterium isolated from freshwater sediment and proposals for Paramagetospirillum gen. nov., and Magnetospirillaceae fam. nov.</title>
        <authorList>
            <person name="Koziaeva V."/>
            <person name="Geelhoed J.S."/>
            <person name="Sorokin D.Y."/>
            <person name="Grouzdev D.S."/>
        </authorList>
    </citation>
    <scope>NUCLEOTIDE SEQUENCE [LARGE SCALE GENOMIC DNA]</scope>
    <source>
        <strain evidence="5 6">J10</strain>
    </source>
</reference>
<dbReference type="InterPro" id="IPR028261">
    <property type="entry name" value="DPD_II"/>
</dbReference>
<dbReference type="Pfam" id="PF14691">
    <property type="entry name" value="Fer4_20"/>
    <property type="match status" value="1"/>
</dbReference>
<evidence type="ECO:0000313" key="6">
    <source>
        <dbReference type="Proteomes" id="UP000680714"/>
    </source>
</evidence>
<dbReference type="InterPro" id="IPR036188">
    <property type="entry name" value="FAD/NAD-bd_sf"/>
</dbReference>
<dbReference type="InterPro" id="IPR017900">
    <property type="entry name" value="4Fe4S_Fe_S_CS"/>
</dbReference>
<protein>
    <submittedName>
        <fullName evidence="5">FAD-dependent oxidoreductase</fullName>
    </submittedName>
</protein>
<dbReference type="InterPro" id="IPR023753">
    <property type="entry name" value="FAD/NAD-binding_dom"/>
</dbReference>
<keyword evidence="1" id="KW-0479">Metal-binding</keyword>
<dbReference type="Gene3D" id="3.50.50.60">
    <property type="entry name" value="FAD/NAD(P)-binding domain"/>
    <property type="match status" value="2"/>
</dbReference>
<comment type="caution">
    <text evidence="5">The sequence shown here is derived from an EMBL/GenBank/DDBJ whole genome shotgun (WGS) entry which is preliminary data.</text>
</comment>
<dbReference type="Pfam" id="PF00037">
    <property type="entry name" value="Fer4"/>
    <property type="match status" value="1"/>
</dbReference>